<organism evidence="1 2">
    <name type="scientific">Desertifilum tharense IPPAS B-1220</name>
    <dbReference type="NCBI Taxonomy" id="1781255"/>
    <lineage>
        <taxon>Bacteria</taxon>
        <taxon>Bacillati</taxon>
        <taxon>Cyanobacteriota</taxon>
        <taxon>Cyanophyceae</taxon>
        <taxon>Desertifilales</taxon>
        <taxon>Desertifilaceae</taxon>
        <taxon>Desertifilum</taxon>
    </lineage>
</organism>
<name>A0ACD5GSR9_9CYAN</name>
<evidence type="ECO:0000313" key="2">
    <source>
        <dbReference type="Proteomes" id="UP000095472"/>
    </source>
</evidence>
<evidence type="ECO:0000313" key="1">
    <source>
        <dbReference type="EMBL" id="XPM63519.1"/>
    </source>
</evidence>
<sequence length="219" mass="23515">MFKVRLISLGACLLLAGCQPPQSQVSPDVANVNRTQGTQIVAFGDSITAGAGVGQQAAYPRLLSEILNVPVVNRGRGGDTTAIALQRLREQSLQADPWLVIVGLGGNDFLQGVPLAQTEENLRQIAIALQQQGAIVVILGMNVEPFNGEYKQLYQRVANDTQAYLIPGVLEGLNDPRYLFDEIHPNSAGHQVLANRIAEGLKPLLERPDLPPNSPSPTP</sequence>
<proteinExistence type="predicted"/>
<gene>
    <name evidence="1" type="ORF">BH720_030185</name>
</gene>
<dbReference type="Proteomes" id="UP000095472">
    <property type="component" value="Chromosome"/>
</dbReference>
<dbReference type="EMBL" id="CP182909">
    <property type="protein sequence ID" value="XPM63519.1"/>
    <property type="molecule type" value="Genomic_DNA"/>
</dbReference>
<accession>A0ACD5GSR9</accession>
<reference evidence="1 2" key="1">
    <citation type="journal article" date="2016" name="Genome Announc.">
        <title>Draft Genome Sequence of the Thermotolerant Cyanobacterium Desertifilum sp. IPPAS B-1220.</title>
        <authorList>
            <person name="Mironov K.S."/>
            <person name="Sinetova M.A."/>
            <person name="Bolatkhan K."/>
            <person name="Zayadan B.K."/>
            <person name="Ustinova V.V."/>
            <person name="Kupriyanova E.V."/>
            <person name="Skrypnik A.N."/>
            <person name="Gogoleva N.E."/>
            <person name="Gogolev Y.V."/>
            <person name="Los D.A."/>
        </authorList>
    </citation>
    <scope>NUCLEOTIDE SEQUENCE [LARGE SCALE GENOMIC DNA]</scope>
    <source>
        <strain evidence="1 2">IPPAS B-1220</strain>
    </source>
</reference>
<protein>
    <submittedName>
        <fullName evidence="1">GDSL-type esterase/lipase family protein</fullName>
    </submittedName>
</protein>
<keyword evidence="2" id="KW-1185">Reference proteome</keyword>